<dbReference type="EMBL" id="FNZH01000004">
    <property type="protein sequence ID" value="SEJ52341.1"/>
    <property type="molecule type" value="Genomic_DNA"/>
</dbReference>
<dbReference type="AlphaFoldDB" id="A0A1H6ZG41"/>
<dbReference type="Proteomes" id="UP000199403">
    <property type="component" value="Unassembled WGS sequence"/>
</dbReference>
<proteinExistence type="predicted"/>
<gene>
    <name evidence="1" type="ORF">SAMN05192553_104460</name>
</gene>
<sequence length="196" mass="22208">MCLLTSQQRSGPNSTVGQFLRLDPFPITIEKLTTASNVEEFIKGTLRQNGLTRYVNRIGSFFASNYRQIVNRNWNIIKELEKLKIADSKSDERKVADNLANDFDGFGPKQARNFLQALGLTKYEIPIDSRITTWLNDFGFPVALTSSPLGDKGYYHFVSDGIQELCEKADVYPCLLDAAIFSSFDNGEWKEENTVF</sequence>
<evidence type="ECO:0000313" key="1">
    <source>
        <dbReference type="EMBL" id="SEJ52341.1"/>
    </source>
</evidence>
<organism evidence="1 2">
    <name type="scientific">Cyclobacterium xiamenense</name>
    <dbReference type="NCBI Taxonomy" id="1297121"/>
    <lineage>
        <taxon>Bacteria</taxon>
        <taxon>Pseudomonadati</taxon>
        <taxon>Bacteroidota</taxon>
        <taxon>Cytophagia</taxon>
        <taxon>Cytophagales</taxon>
        <taxon>Cyclobacteriaceae</taxon>
        <taxon>Cyclobacterium</taxon>
    </lineage>
</organism>
<reference evidence="2" key="1">
    <citation type="submission" date="2016-10" db="EMBL/GenBank/DDBJ databases">
        <authorList>
            <person name="Varghese N."/>
            <person name="Submissions S."/>
        </authorList>
    </citation>
    <scope>NUCLEOTIDE SEQUENCE [LARGE SCALE GENOMIC DNA]</scope>
    <source>
        <strain evidence="2">IBRC-M 10761</strain>
    </source>
</reference>
<keyword evidence="2" id="KW-1185">Reference proteome</keyword>
<accession>A0A1H6ZG41</accession>
<name>A0A1H6ZG41_9BACT</name>
<evidence type="ECO:0000313" key="2">
    <source>
        <dbReference type="Proteomes" id="UP000199403"/>
    </source>
</evidence>
<protein>
    <submittedName>
        <fullName evidence="1">Uncharacterized protein</fullName>
    </submittedName>
</protein>